<gene>
    <name evidence="2" type="ORF">M097_4544</name>
</gene>
<dbReference type="InterPro" id="IPR004919">
    <property type="entry name" value="GmrSD_N"/>
</dbReference>
<dbReference type="Proteomes" id="UP000028134">
    <property type="component" value="Unassembled WGS sequence"/>
</dbReference>
<dbReference type="AlphaFoldDB" id="A0A078QNI0"/>
<dbReference type="PATRIC" id="fig|1339350.3.peg.4315"/>
<accession>A0A078QNI0</accession>
<reference evidence="2 3" key="1">
    <citation type="submission" date="2014-04" db="EMBL/GenBank/DDBJ databases">
        <authorList>
            <person name="Sears C."/>
            <person name="Carroll K."/>
            <person name="Sack B.R."/>
            <person name="Qadri F."/>
            <person name="Myers L.L."/>
            <person name="Chung G.-T."/>
            <person name="Escheverria P."/>
            <person name="Fraser C.M."/>
            <person name="Sadzewicz L."/>
            <person name="Shefchek K.A."/>
            <person name="Tallon L."/>
            <person name="Das S.P."/>
            <person name="Daugherty S."/>
            <person name="Mongodin E.F."/>
        </authorList>
    </citation>
    <scope>NUCLEOTIDE SEQUENCE [LARGE SCALE GENOMIC DNA]</scope>
    <source>
        <strain evidence="3">3775 SL(B) 10 (iv)</strain>
    </source>
</reference>
<dbReference type="Pfam" id="PF03235">
    <property type="entry name" value="GmrSD_N"/>
    <property type="match status" value="1"/>
</dbReference>
<dbReference type="PANTHER" id="PTHR35149">
    <property type="entry name" value="SLL5132 PROTEIN"/>
    <property type="match status" value="1"/>
</dbReference>
<dbReference type="EMBL" id="JNHI01000075">
    <property type="protein sequence ID" value="KDS24765.1"/>
    <property type="molecule type" value="Genomic_DNA"/>
</dbReference>
<evidence type="ECO:0000313" key="3">
    <source>
        <dbReference type="Proteomes" id="UP000028134"/>
    </source>
</evidence>
<organism evidence="2 3">
    <name type="scientific">Phocaeicola vulgatus str. 3775 SL</name>
    <name type="common">B</name>
    <name type="synonym">iv</name>
    <dbReference type="NCBI Taxonomy" id="1339350"/>
    <lineage>
        <taxon>Bacteria</taxon>
        <taxon>Pseudomonadati</taxon>
        <taxon>Bacteroidota</taxon>
        <taxon>Bacteroidia</taxon>
        <taxon>Bacteroidales</taxon>
        <taxon>Bacteroidaceae</taxon>
        <taxon>Phocaeicola</taxon>
    </lineage>
</organism>
<sequence length="644" mass="76390">MSNTQYTSNSNFCPKPVAELITTKYHFVIPSYQRGYRWEEKQVIDLLEDICEFAKQDKEDSYYLQPLVVKPCKWTDTDGVQIDAWEVLDGQQRLTTLRLILMFIFEYGLMPLEKKIFTPDKIYNLTYTNRPQLDFENPKPQDNIDSYYLAVAKNVIEKWFTNHIYDGVMNSIKDCLLLPNNSKQVKFIWYVVSEEKQAIESIQVFNRLNKGKISLTSSELIKALFIMDRNILSNNDRVEADKLALDWNIMERQFQDDKFWYFISNNNDSHQTRIDVLFDFVTEKPTDHADKDYSYRLFQNLYDYCRAQERKDDSVELKQLWKKHGIDNMRAAWEYVIKTNDRLIAWYENNLYYHYVGYLVSVGNQPLDIYNKLENAKQQFSGREWTNDDTEKEFHKLIMDSFKDKGNYLNAASIDGFEYGSKYVFRLLLLFNVETSRQKGQRFAFDSFKKEKWDIEHIDSQNNASLVEHEDRLRWLNNVAYILGIESKLNERKATAKPLYNKCMDFIPKYEANLRGTGIDKQYTDFCKEVLEYFSAGDGAIKNKDSIGNLTLLDYKTNREYQDAPFPYKRHCIIREDKAGKRFMPIGTRNVFLKYYSNSNTESSFIDAMRWSMPDFDGYLREIHNTVDVIFNVFNSNSTETYER</sequence>
<evidence type="ECO:0000259" key="1">
    <source>
        <dbReference type="Pfam" id="PF03235"/>
    </source>
</evidence>
<dbReference type="RefSeq" id="WP_032946559.1">
    <property type="nucleotide sequence ID" value="NZ_JNHI01000075.1"/>
</dbReference>
<proteinExistence type="predicted"/>
<protein>
    <recommendedName>
        <fullName evidence="1">GmrSD restriction endonucleases N-terminal domain-containing protein</fullName>
    </recommendedName>
</protein>
<name>A0A078QNI0_PHOVU</name>
<comment type="caution">
    <text evidence="2">The sequence shown here is derived from an EMBL/GenBank/DDBJ whole genome shotgun (WGS) entry which is preliminary data.</text>
</comment>
<evidence type="ECO:0000313" key="2">
    <source>
        <dbReference type="EMBL" id="KDS24765.1"/>
    </source>
</evidence>
<feature type="domain" description="GmrSD restriction endonucleases N-terminal" evidence="1">
    <location>
        <begin position="20"/>
        <end position="225"/>
    </location>
</feature>
<dbReference type="PANTHER" id="PTHR35149:SF2">
    <property type="entry name" value="DUF262 DOMAIN-CONTAINING PROTEIN"/>
    <property type="match status" value="1"/>
</dbReference>